<sequence>MMPRLIAILSLLPLSLLASATSPKDGPCDFQTLSNLAFNTSLDNWKSTFASPSRPTCFEWCTDACTSSPDSYPRTMDGPKVSFKPACARHDFTYRNLKRLGMFNEVNKKMADDRLRDDMVMLCGKHEGCKGAARLLYYPAVRVVDRPVEEHNKWDEGEGKGHTKCIVFPGCCADHSDPSPCGRVQQTNFFLKFLHIGPESIGGSVEVSQGKDIVRGIRWNPKGERFTEAIMLAKMVKDQLTNYKNQGDRV</sequence>
<dbReference type="STRING" id="50376.A0A517LPH0"/>
<dbReference type="InterPro" id="IPR015141">
    <property type="entry name" value="PLipase_A2_prok/fun"/>
</dbReference>
<keyword evidence="3" id="KW-1185">Reference proteome</keyword>
<evidence type="ECO:0000313" key="2">
    <source>
        <dbReference type="EMBL" id="QDS77541.1"/>
    </source>
</evidence>
<evidence type="ECO:0000256" key="1">
    <source>
        <dbReference type="SAM" id="SignalP"/>
    </source>
</evidence>
<dbReference type="Proteomes" id="UP000316270">
    <property type="component" value="Chromosome 18"/>
</dbReference>
<dbReference type="GO" id="GO:0004623">
    <property type="term" value="F:phospholipase A2 activity"/>
    <property type="evidence" value="ECO:0007669"/>
    <property type="project" value="InterPro"/>
</dbReference>
<dbReference type="SUPFAM" id="SSF48619">
    <property type="entry name" value="Phospholipase A2, PLA2"/>
    <property type="match status" value="1"/>
</dbReference>
<protein>
    <recommendedName>
        <fullName evidence="4">Cyanovirin-N domain-containing protein</fullName>
    </recommendedName>
</protein>
<feature type="signal peptide" evidence="1">
    <location>
        <begin position="1"/>
        <end position="20"/>
    </location>
</feature>
<dbReference type="OrthoDB" id="5120271at2759"/>
<dbReference type="Pfam" id="PF09056">
    <property type="entry name" value="Phospholip_A2_3"/>
    <property type="match status" value="1"/>
</dbReference>
<dbReference type="EMBL" id="CP042202">
    <property type="protein sequence ID" value="QDS77541.1"/>
    <property type="molecule type" value="Genomic_DNA"/>
</dbReference>
<accession>A0A517LPH0</accession>
<organism evidence="2 3">
    <name type="scientific">Venturia effusa</name>
    <dbReference type="NCBI Taxonomy" id="50376"/>
    <lineage>
        <taxon>Eukaryota</taxon>
        <taxon>Fungi</taxon>
        <taxon>Dikarya</taxon>
        <taxon>Ascomycota</taxon>
        <taxon>Pezizomycotina</taxon>
        <taxon>Dothideomycetes</taxon>
        <taxon>Pleosporomycetidae</taxon>
        <taxon>Venturiales</taxon>
        <taxon>Venturiaceae</taxon>
        <taxon>Venturia</taxon>
    </lineage>
</organism>
<name>A0A517LPH0_9PEZI</name>
<evidence type="ECO:0000313" key="3">
    <source>
        <dbReference type="Proteomes" id="UP000316270"/>
    </source>
</evidence>
<dbReference type="AlphaFoldDB" id="A0A517LPH0"/>
<reference evidence="2 3" key="1">
    <citation type="submission" date="2019-07" db="EMBL/GenBank/DDBJ databases">
        <title>Finished genome of Venturia effusa.</title>
        <authorList>
            <person name="Young C.A."/>
            <person name="Cox M.P."/>
            <person name="Ganley A.R.D."/>
            <person name="David W.J."/>
        </authorList>
    </citation>
    <scope>NUCLEOTIDE SEQUENCE [LARGE SCALE GENOMIC DNA]</scope>
    <source>
        <strain evidence="3">albino</strain>
    </source>
</reference>
<keyword evidence="1" id="KW-0732">Signal</keyword>
<dbReference type="Gene3D" id="1.20.90.10">
    <property type="entry name" value="Phospholipase A2 domain"/>
    <property type="match status" value="1"/>
</dbReference>
<dbReference type="GO" id="GO:0006644">
    <property type="term" value="P:phospholipid metabolic process"/>
    <property type="evidence" value="ECO:0007669"/>
    <property type="project" value="InterPro"/>
</dbReference>
<proteinExistence type="predicted"/>
<dbReference type="GO" id="GO:0050482">
    <property type="term" value="P:arachidonate secretion"/>
    <property type="evidence" value="ECO:0007669"/>
    <property type="project" value="InterPro"/>
</dbReference>
<feature type="chain" id="PRO_5021962198" description="Cyanovirin-N domain-containing protein" evidence="1">
    <location>
        <begin position="21"/>
        <end position="250"/>
    </location>
</feature>
<gene>
    <name evidence="2" type="ORF">FKW77_001029</name>
</gene>
<dbReference type="InterPro" id="IPR036444">
    <property type="entry name" value="PLipase_A2_dom_sf"/>
</dbReference>
<evidence type="ECO:0008006" key="4">
    <source>
        <dbReference type="Google" id="ProtNLM"/>
    </source>
</evidence>